<name>A0A8H7SIA6_9FUNG</name>
<reference evidence="1" key="1">
    <citation type="submission" date="2021-01" db="EMBL/GenBank/DDBJ databases">
        <title>Metabolic potential, ecology and presence of endohyphal bacteria is reflected in genomic diversity of Mucoromycotina.</title>
        <authorList>
            <person name="Muszewska A."/>
            <person name="Okrasinska A."/>
            <person name="Steczkiewicz K."/>
            <person name="Drgas O."/>
            <person name="Orlowska M."/>
            <person name="Perlinska-Lenart U."/>
            <person name="Aleksandrzak-Piekarczyk T."/>
            <person name="Szatraj K."/>
            <person name="Zielenkiewicz U."/>
            <person name="Pilsyk S."/>
            <person name="Malc E."/>
            <person name="Mieczkowski P."/>
            <person name="Kruszewska J.S."/>
            <person name="Biernat P."/>
            <person name="Pawlowska J."/>
        </authorList>
    </citation>
    <scope>NUCLEOTIDE SEQUENCE</scope>
    <source>
        <strain evidence="1">WA0000018081</strain>
    </source>
</reference>
<dbReference type="EMBL" id="JAEPRE010000243">
    <property type="protein sequence ID" value="KAG2229802.1"/>
    <property type="molecule type" value="Genomic_DNA"/>
</dbReference>
<gene>
    <name evidence="1" type="ORF">INT48_005366</name>
</gene>
<proteinExistence type="predicted"/>
<accession>A0A8H7SIA6</accession>
<keyword evidence="2" id="KW-1185">Reference proteome</keyword>
<dbReference type="Proteomes" id="UP000613177">
    <property type="component" value="Unassembled WGS sequence"/>
</dbReference>
<protein>
    <submittedName>
        <fullName evidence="1">Uncharacterized protein</fullName>
    </submittedName>
</protein>
<comment type="caution">
    <text evidence="1">The sequence shown here is derived from an EMBL/GenBank/DDBJ whole genome shotgun (WGS) entry which is preliminary data.</text>
</comment>
<organism evidence="1 2">
    <name type="scientific">Thamnidium elegans</name>
    <dbReference type="NCBI Taxonomy" id="101142"/>
    <lineage>
        <taxon>Eukaryota</taxon>
        <taxon>Fungi</taxon>
        <taxon>Fungi incertae sedis</taxon>
        <taxon>Mucoromycota</taxon>
        <taxon>Mucoromycotina</taxon>
        <taxon>Mucoromycetes</taxon>
        <taxon>Mucorales</taxon>
        <taxon>Mucorineae</taxon>
        <taxon>Mucoraceae</taxon>
        <taxon>Thamnidium</taxon>
    </lineage>
</organism>
<evidence type="ECO:0000313" key="2">
    <source>
        <dbReference type="Proteomes" id="UP000613177"/>
    </source>
</evidence>
<sequence length="76" mass="8008">MDIDSFEEMPVYGQELVVGNFGSFSFGHVPNSKEDSFEPVTTGAGSPVISMLLPPSCGVFLKESVPSDVLLVAAEA</sequence>
<dbReference type="AlphaFoldDB" id="A0A8H7SIA6"/>
<evidence type="ECO:0000313" key="1">
    <source>
        <dbReference type="EMBL" id="KAG2229802.1"/>
    </source>
</evidence>